<gene>
    <name evidence="2" type="ORF">CJP74_01800</name>
</gene>
<dbReference type="RefSeq" id="WP_119496569.1">
    <property type="nucleotide sequence ID" value="NZ_NRJH01000014.1"/>
</dbReference>
<evidence type="ECO:0000313" key="2">
    <source>
        <dbReference type="EMBL" id="RIY33484.1"/>
    </source>
</evidence>
<dbReference type="AlphaFoldDB" id="A0A3A1YBB0"/>
<name>A0A3A1YBB0_9GAMM</name>
<keyword evidence="1" id="KW-0732">Signal</keyword>
<dbReference type="EMBL" id="NRJH01000014">
    <property type="protein sequence ID" value="RIY33484.1"/>
    <property type="molecule type" value="Genomic_DNA"/>
</dbReference>
<reference evidence="2 3" key="1">
    <citation type="submission" date="2017-08" db="EMBL/GenBank/DDBJ databases">
        <title>Reclassification of Bisgaard taxon 37 and 44.</title>
        <authorList>
            <person name="Christensen H."/>
        </authorList>
    </citation>
    <scope>NUCLEOTIDE SEQUENCE [LARGE SCALE GENOMIC DNA]</scope>
    <source>
        <strain evidence="2 3">B96_4</strain>
    </source>
</reference>
<accession>A0A3A1YBB0</accession>
<keyword evidence="3" id="KW-1185">Reference proteome</keyword>
<feature type="signal peptide" evidence="1">
    <location>
        <begin position="1"/>
        <end position="20"/>
    </location>
</feature>
<protein>
    <submittedName>
        <fullName evidence="2">Uncharacterized protein</fullName>
    </submittedName>
</protein>
<dbReference type="Proteomes" id="UP000266258">
    <property type="component" value="Unassembled WGS sequence"/>
</dbReference>
<sequence length="213" mass="24434">MFRKTLLTLGIALASCNVFATDYSNYSYTQLQQEHSRLEKATIEDLRWFLKVTNLMKQEFGGKSITPYDLLESFSGFYFYRVNQNFKVVGKNYYHDPRVTNLVNLHDVCVLLWQHTNEIDAVCQAIGYLVILAGGDTNSFQTLAILGPGRLINRNKDYEVTAQHTLLAQIAKNWDKYNYSFTPNLPTQNELLNNELFTKAVSSFLNLNLIAPK</sequence>
<dbReference type="OrthoDB" id="5692138at2"/>
<organism evidence="2 3">
    <name type="scientific">Psittacicella melopsittaci</name>
    <dbReference type="NCBI Taxonomy" id="2028576"/>
    <lineage>
        <taxon>Bacteria</taxon>
        <taxon>Pseudomonadati</taxon>
        <taxon>Pseudomonadota</taxon>
        <taxon>Gammaproteobacteria</taxon>
        <taxon>Pasteurellales</taxon>
        <taxon>Psittacicellaceae</taxon>
        <taxon>Psittacicella</taxon>
    </lineage>
</organism>
<evidence type="ECO:0000256" key="1">
    <source>
        <dbReference type="SAM" id="SignalP"/>
    </source>
</evidence>
<evidence type="ECO:0000313" key="3">
    <source>
        <dbReference type="Proteomes" id="UP000266258"/>
    </source>
</evidence>
<dbReference type="PROSITE" id="PS51257">
    <property type="entry name" value="PROKAR_LIPOPROTEIN"/>
    <property type="match status" value="1"/>
</dbReference>
<feature type="chain" id="PRO_5017468034" evidence="1">
    <location>
        <begin position="21"/>
        <end position="213"/>
    </location>
</feature>
<comment type="caution">
    <text evidence="2">The sequence shown here is derived from an EMBL/GenBank/DDBJ whole genome shotgun (WGS) entry which is preliminary data.</text>
</comment>
<proteinExistence type="predicted"/>